<feature type="transmembrane region" description="Helical" evidence="1">
    <location>
        <begin position="147"/>
        <end position="169"/>
    </location>
</feature>
<reference evidence="2" key="1">
    <citation type="submission" date="2022-01" db="EMBL/GenBank/DDBJ databases">
        <title>Genome Sequence Resource for Two Populations of Ditylenchus destructor, the Migratory Endoparasitic Phytonematode.</title>
        <authorList>
            <person name="Zhang H."/>
            <person name="Lin R."/>
            <person name="Xie B."/>
        </authorList>
    </citation>
    <scope>NUCLEOTIDE SEQUENCE</scope>
    <source>
        <strain evidence="2">BazhouSP</strain>
    </source>
</reference>
<feature type="transmembrane region" description="Helical" evidence="1">
    <location>
        <begin position="267"/>
        <end position="296"/>
    </location>
</feature>
<proteinExistence type="predicted"/>
<gene>
    <name evidence="2" type="ORF">DdX_13791</name>
</gene>
<accession>A0AAD4MSZ4</accession>
<dbReference type="EMBL" id="JAKKPZ010000059">
    <property type="protein sequence ID" value="KAI1705186.1"/>
    <property type="molecule type" value="Genomic_DNA"/>
</dbReference>
<keyword evidence="1" id="KW-0812">Transmembrane</keyword>
<sequence length="304" mass="34626">MSQNSSYEIPVNLKLPTTKAYSILSLCEFWVTLVLYSMSLVLLLRILMTVWRKNRNSNKKSHLTRNPTLLLYFIAWTVEVIVSIPFCIYYIASWRPESYERDGPTWLWLVIWTFPLQAFVTTSVTTLTLERICCILWPGPRSQRRKWILTLFGVLVGGILACGAFVWFLSYFLPMPSKLDCAGFAGCLRVGCTNFCNRSKQVLSVINAILGIVFFVLLRQRWKSSVASKMGNHQLNIMAGVILIAEFSLNLLPVSIAQNVFYYCFDIAIAAFVGPVFFTLLTAMDVFVASIIYTAWLGARIFQK</sequence>
<feature type="transmembrane region" description="Helical" evidence="1">
    <location>
        <begin position="201"/>
        <end position="218"/>
    </location>
</feature>
<feature type="transmembrane region" description="Helical" evidence="1">
    <location>
        <begin position="106"/>
        <end position="127"/>
    </location>
</feature>
<organism evidence="2 3">
    <name type="scientific">Ditylenchus destructor</name>
    <dbReference type="NCBI Taxonomy" id="166010"/>
    <lineage>
        <taxon>Eukaryota</taxon>
        <taxon>Metazoa</taxon>
        <taxon>Ecdysozoa</taxon>
        <taxon>Nematoda</taxon>
        <taxon>Chromadorea</taxon>
        <taxon>Rhabditida</taxon>
        <taxon>Tylenchina</taxon>
        <taxon>Tylenchomorpha</taxon>
        <taxon>Sphaerularioidea</taxon>
        <taxon>Anguinidae</taxon>
        <taxon>Anguininae</taxon>
        <taxon>Ditylenchus</taxon>
    </lineage>
</organism>
<protein>
    <submittedName>
        <fullName evidence="2">Uncharacterized protein</fullName>
    </submittedName>
</protein>
<feature type="transmembrane region" description="Helical" evidence="1">
    <location>
        <begin position="20"/>
        <end position="48"/>
    </location>
</feature>
<feature type="transmembrane region" description="Helical" evidence="1">
    <location>
        <begin position="69"/>
        <end position="91"/>
    </location>
</feature>
<evidence type="ECO:0000313" key="3">
    <source>
        <dbReference type="Proteomes" id="UP001201812"/>
    </source>
</evidence>
<name>A0AAD4MSZ4_9BILA</name>
<feature type="transmembrane region" description="Helical" evidence="1">
    <location>
        <begin position="239"/>
        <end position="261"/>
    </location>
</feature>
<evidence type="ECO:0000256" key="1">
    <source>
        <dbReference type="SAM" id="Phobius"/>
    </source>
</evidence>
<evidence type="ECO:0000313" key="2">
    <source>
        <dbReference type="EMBL" id="KAI1705186.1"/>
    </source>
</evidence>
<keyword evidence="3" id="KW-1185">Reference proteome</keyword>
<keyword evidence="1" id="KW-0472">Membrane</keyword>
<dbReference type="AlphaFoldDB" id="A0AAD4MSZ4"/>
<keyword evidence="1" id="KW-1133">Transmembrane helix</keyword>
<dbReference type="Proteomes" id="UP001201812">
    <property type="component" value="Unassembled WGS sequence"/>
</dbReference>
<comment type="caution">
    <text evidence="2">The sequence shown here is derived from an EMBL/GenBank/DDBJ whole genome shotgun (WGS) entry which is preliminary data.</text>
</comment>